<gene>
    <name evidence="1" type="ORF">PHPALM_19952</name>
</gene>
<dbReference type="EMBL" id="NCKW01011090">
    <property type="protein sequence ID" value="POM64504.1"/>
    <property type="molecule type" value="Genomic_DNA"/>
</dbReference>
<name>A0A2P4XG50_9STRA</name>
<evidence type="ECO:0000313" key="1">
    <source>
        <dbReference type="EMBL" id="POM64504.1"/>
    </source>
</evidence>
<dbReference type="AlphaFoldDB" id="A0A2P4XG50"/>
<keyword evidence="2" id="KW-1185">Reference proteome</keyword>
<comment type="caution">
    <text evidence="1">The sequence shown here is derived from an EMBL/GenBank/DDBJ whole genome shotgun (WGS) entry which is preliminary data.</text>
</comment>
<proteinExistence type="predicted"/>
<reference evidence="1 2" key="1">
    <citation type="journal article" date="2017" name="Genome Biol. Evol.">
        <title>Phytophthora megakarya and P. palmivora, closely related causal agents of cacao black pod rot, underwent increases in genome sizes and gene numbers by different mechanisms.</title>
        <authorList>
            <person name="Ali S.S."/>
            <person name="Shao J."/>
            <person name="Lary D.J."/>
            <person name="Kronmiller B."/>
            <person name="Shen D."/>
            <person name="Strem M.D."/>
            <person name="Amoako-Attah I."/>
            <person name="Akrofi A.Y."/>
            <person name="Begoude B.A."/>
            <person name="Ten Hoopen G.M."/>
            <person name="Coulibaly K."/>
            <person name="Kebe B.I."/>
            <person name="Melnick R.L."/>
            <person name="Guiltinan M.J."/>
            <person name="Tyler B.M."/>
            <person name="Meinhardt L.W."/>
            <person name="Bailey B.A."/>
        </authorList>
    </citation>
    <scope>NUCLEOTIDE SEQUENCE [LARGE SCALE GENOMIC DNA]</scope>
    <source>
        <strain evidence="2">sbr112.9</strain>
    </source>
</reference>
<sequence length="73" mass="8589">MLRQPYNTDYHALMVEKTGAFVTMIPCNLAPTSMNWYRLYVIACDCSEMFDYTFNKVSELKYRATVDNSIQHH</sequence>
<organism evidence="1 2">
    <name type="scientific">Phytophthora palmivora</name>
    <dbReference type="NCBI Taxonomy" id="4796"/>
    <lineage>
        <taxon>Eukaryota</taxon>
        <taxon>Sar</taxon>
        <taxon>Stramenopiles</taxon>
        <taxon>Oomycota</taxon>
        <taxon>Peronosporomycetes</taxon>
        <taxon>Peronosporales</taxon>
        <taxon>Peronosporaceae</taxon>
        <taxon>Phytophthora</taxon>
    </lineage>
</organism>
<evidence type="ECO:0000313" key="2">
    <source>
        <dbReference type="Proteomes" id="UP000237271"/>
    </source>
</evidence>
<protein>
    <submittedName>
        <fullName evidence="1">Uncharacterized protein</fullName>
    </submittedName>
</protein>
<accession>A0A2P4XG50</accession>
<dbReference type="Proteomes" id="UP000237271">
    <property type="component" value="Unassembled WGS sequence"/>
</dbReference>